<dbReference type="PROSITE" id="PS50075">
    <property type="entry name" value="CARRIER"/>
    <property type="match status" value="1"/>
</dbReference>
<dbReference type="GO" id="GO:0000035">
    <property type="term" value="F:acyl binding"/>
    <property type="evidence" value="ECO:0007669"/>
    <property type="project" value="TreeGrafter"/>
</dbReference>
<protein>
    <submittedName>
        <fullName evidence="8">Acyl carrier protein</fullName>
    </submittedName>
</protein>
<dbReference type="InterPro" id="IPR036736">
    <property type="entry name" value="ACP-like_sf"/>
</dbReference>
<dbReference type="PANTHER" id="PTHR20863">
    <property type="entry name" value="ACYL CARRIER PROTEIN"/>
    <property type="match status" value="1"/>
</dbReference>
<evidence type="ECO:0000256" key="4">
    <source>
        <dbReference type="ARBA" id="ARBA00022832"/>
    </source>
</evidence>
<keyword evidence="6" id="KW-0275">Fatty acid biosynthesis</keyword>
<evidence type="ECO:0000256" key="2">
    <source>
        <dbReference type="ARBA" id="ARBA00022516"/>
    </source>
</evidence>
<dbReference type="SUPFAM" id="SSF47336">
    <property type="entry name" value="ACP-like"/>
    <property type="match status" value="1"/>
</dbReference>
<evidence type="ECO:0000313" key="8">
    <source>
        <dbReference type="EMBL" id="MBB5822975.1"/>
    </source>
</evidence>
<keyword evidence="9" id="KW-1185">Reference proteome</keyword>
<dbReference type="GO" id="GO:0000036">
    <property type="term" value="F:acyl carrier activity"/>
    <property type="evidence" value="ECO:0007669"/>
    <property type="project" value="TreeGrafter"/>
</dbReference>
<dbReference type="Pfam" id="PF00550">
    <property type="entry name" value="PP-binding"/>
    <property type="match status" value="1"/>
</dbReference>
<keyword evidence="2" id="KW-0444">Lipid biosynthesis</keyword>
<keyword evidence="3" id="KW-0597">Phosphoprotein</keyword>
<keyword evidence="4" id="KW-0276">Fatty acid metabolism</keyword>
<dbReference type="GO" id="GO:0016020">
    <property type="term" value="C:membrane"/>
    <property type="evidence" value="ECO:0007669"/>
    <property type="project" value="GOC"/>
</dbReference>
<keyword evidence="5" id="KW-0443">Lipid metabolism</keyword>
<sequence length="60" mass="6702">MAPEQVTPEADLFDDLHATSLIRVELLMALEEAFDIKVPDEEVADVRTIGDVHRLVVKLS</sequence>
<dbReference type="InterPro" id="IPR003231">
    <property type="entry name" value="ACP"/>
</dbReference>
<dbReference type="EMBL" id="JACHMP010000001">
    <property type="protein sequence ID" value="MBB5822975.1"/>
    <property type="molecule type" value="Genomic_DNA"/>
</dbReference>
<keyword evidence="1" id="KW-0596">Phosphopantetheine</keyword>
<accession>A0A7W9ILJ9</accession>
<dbReference type="Proteomes" id="UP000540685">
    <property type="component" value="Unassembled WGS sequence"/>
</dbReference>
<evidence type="ECO:0000256" key="3">
    <source>
        <dbReference type="ARBA" id="ARBA00022553"/>
    </source>
</evidence>
<comment type="caution">
    <text evidence="8">The sequence shown here is derived from an EMBL/GenBank/DDBJ whole genome shotgun (WGS) entry which is preliminary data.</text>
</comment>
<evidence type="ECO:0000256" key="5">
    <source>
        <dbReference type="ARBA" id="ARBA00023098"/>
    </source>
</evidence>
<dbReference type="AlphaFoldDB" id="A0A7W9ILJ9"/>
<dbReference type="PANTHER" id="PTHR20863:SF76">
    <property type="entry name" value="CARRIER DOMAIN-CONTAINING PROTEIN"/>
    <property type="match status" value="1"/>
</dbReference>
<gene>
    <name evidence="8" type="ORF">F4562_006037</name>
</gene>
<dbReference type="Gene3D" id="1.10.1200.10">
    <property type="entry name" value="ACP-like"/>
    <property type="match status" value="1"/>
</dbReference>
<organism evidence="8 9">
    <name type="scientific">Streptosporangium becharense</name>
    <dbReference type="NCBI Taxonomy" id="1816182"/>
    <lineage>
        <taxon>Bacteria</taxon>
        <taxon>Bacillati</taxon>
        <taxon>Actinomycetota</taxon>
        <taxon>Actinomycetes</taxon>
        <taxon>Streptosporangiales</taxon>
        <taxon>Streptosporangiaceae</taxon>
        <taxon>Streptosporangium</taxon>
    </lineage>
</organism>
<feature type="domain" description="Carrier" evidence="7">
    <location>
        <begin position="1"/>
        <end position="60"/>
    </location>
</feature>
<evidence type="ECO:0000256" key="6">
    <source>
        <dbReference type="ARBA" id="ARBA00023160"/>
    </source>
</evidence>
<evidence type="ECO:0000256" key="1">
    <source>
        <dbReference type="ARBA" id="ARBA00022450"/>
    </source>
</evidence>
<evidence type="ECO:0000313" key="9">
    <source>
        <dbReference type="Proteomes" id="UP000540685"/>
    </source>
</evidence>
<proteinExistence type="predicted"/>
<dbReference type="GO" id="GO:0005829">
    <property type="term" value="C:cytosol"/>
    <property type="evidence" value="ECO:0007669"/>
    <property type="project" value="TreeGrafter"/>
</dbReference>
<reference evidence="8 9" key="1">
    <citation type="submission" date="2020-08" db="EMBL/GenBank/DDBJ databases">
        <title>Sequencing the genomes of 1000 actinobacteria strains.</title>
        <authorList>
            <person name="Klenk H.-P."/>
        </authorList>
    </citation>
    <scope>NUCLEOTIDE SEQUENCE [LARGE SCALE GENOMIC DNA]</scope>
    <source>
        <strain evidence="8 9">DSM 46887</strain>
    </source>
</reference>
<dbReference type="GO" id="GO:0009245">
    <property type="term" value="P:lipid A biosynthetic process"/>
    <property type="evidence" value="ECO:0007669"/>
    <property type="project" value="TreeGrafter"/>
</dbReference>
<dbReference type="InterPro" id="IPR009081">
    <property type="entry name" value="PP-bd_ACP"/>
</dbReference>
<evidence type="ECO:0000259" key="7">
    <source>
        <dbReference type="PROSITE" id="PS50075"/>
    </source>
</evidence>
<name>A0A7W9ILJ9_9ACTN</name>